<dbReference type="EMBL" id="VMVH01000004">
    <property type="protein sequence ID" value="TVW29274.1"/>
    <property type="molecule type" value="Genomic_DNA"/>
</dbReference>
<dbReference type="EMBL" id="CABDQT010000032">
    <property type="protein sequence ID" value="VTH34123.1"/>
    <property type="molecule type" value="Genomic_DNA"/>
</dbReference>
<dbReference type="Proteomes" id="UP000314107">
    <property type="component" value="Unassembled WGS sequence"/>
</dbReference>
<evidence type="ECO:0000313" key="9">
    <source>
        <dbReference type="Proteomes" id="UP000314107"/>
    </source>
</evidence>
<dbReference type="EMBL" id="CRVC01000006">
    <property type="protein sequence ID" value="COR45987.1"/>
    <property type="molecule type" value="Genomic_DNA"/>
</dbReference>
<dbReference type="Proteomes" id="UP000046095">
    <property type="component" value="Unassembled WGS sequence"/>
</dbReference>
<accession>A0A062WNU4</accession>
<evidence type="ECO:0000313" key="4">
    <source>
        <dbReference type="EMBL" id="TVW29274.1"/>
    </source>
</evidence>
<evidence type="ECO:0000313" key="5">
    <source>
        <dbReference type="EMBL" id="VTH34123.1"/>
    </source>
</evidence>
<evidence type="ECO:0000313" key="7">
    <source>
        <dbReference type="Proteomes" id="UP000046095"/>
    </source>
</evidence>
<name>A0A062WNU4_STREE</name>
<dbReference type="AlphaFoldDB" id="A0A062WNU4"/>
<evidence type="ECO:0000313" key="6">
    <source>
        <dbReference type="Proteomes" id="UP000042967"/>
    </source>
</evidence>
<dbReference type="Proteomes" id="UP000048507">
    <property type="component" value="Unassembled WGS sequence"/>
</dbReference>
<evidence type="ECO:0000313" key="10">
    <source>
        <dbReference type="Proteomes" id="UP000318940"/>
    </source>
</evidence>
<proteinExistence type="predicted"/>
<reference evidence="4 10" key="4">
    <citation type="submission" date="2019-07" db="EMBL/GenBank/DDBJ databases">
        <authorList>
            <person name="Mohale T."/>
        </authorList>
    </citation>
    <scope>NUCLEOTIDE SEQUENCE [LARGE SCALE GENOMIC DNA]</scope>
    <source>
        <strain evidence="4 10">NTPn 189</strain>
    </source>
</reference>
<reference evidence="3 7" key="1">
    <citation type="submission" date="2015-03" db="EMBL/GenBank/DDBJ databases">
        <authorList>
            <person name="Murphy D."/>
        </authorList>
    </citation>
    <scope>NUCLEOTIDE SEQUENCE [LARGE SCALE GENOMIC DNA]</scope>
    <source>
        <strain evidence="3 7">SMRU1708</strain>
    </source>
</reference>
<dbReference type="EMBL" id="CQVU01000011">
    <property type="protein sequence ID" value="COA22178.1"/>
    <property type="molecule type" value="Genomic_DNA"/>
</dbReference>
<evidence type="ECO:0000313" key="8">
    <source>
        <dbReference type="Proteomes" id="UP000048507"/>
    </source>
</evidence>
<evidence type="ECO:0000313" key="2">
    <source>
        <dbReference type="EMBL" id="COA22178.1"/>
    </source>
</evidence>
<evidence type="ECO:0000313" key="1">
    <source>
        <dbReference type="EMBL" id="CEX67972.1"/>
    </source>
</evidence>
<dbReference type="RefSeq" id="WP_000602447.1">
    <property type="nucleotide sequence ID" value="NZ_AP018937.1"/>
</dbReference>
<sequence>MILMTKNINLTNEELELIQGGADPYGKEPNGYYPWQMEPVLTMPVHGFCPRGTDDLGYIGGGNHLCKGSAARF</sequence>
<gene>
    <name evidence="4" type="ORF">AZK02_00310</name>
    <name evidence="1" type="ORF">ERS019209_01919</name>
    <name evidence="2" type="ORF">ERS020924_01338</name>
    <name evidence="3" type="ORF">ERS021218_00716</name>
    <name evidence="5" type="ORF">SAMEA3171064_02132</name>
</gene>
<evidence type="ECO:0000313" key="3">
    <source>
        <dbReference type="EMBL" id="COR45987.1"/>
    </source>
</evidence>
<dbReference type="Proteomes" id="UP000042967">
    <property type="component" value="Unassembled WGS sequence"/>
</dbReference>
<dbReference type="Proteomes" id="UP000318940">
    <property type="component" value="Unassembled WGS sequence"/>
</dbReference>
<organism evidence="4 10">
    <name type="scientific">Streptococcus pneumoniae</name>
    <dbReference type="NCBI Taxonomy" id="1313"/>
    <lineage>
        <taxon>Bacteria</taxon>
        <taxon>Bacillati</taxon>
        <taxon>Bacillota</taxon>
        <taxon>Bacilli</taxon>
        <taxon>Lactobacillales</taxon>
        <taxon>Streptococcaceae</taxon>
        <taxon>Streptococcus</taxon>
    </lineage>
</organism>
<reference evidence="5 9" key="3">
    <citation type="submission" date="2019-04" db="EMBL/GenBank/DDBJ databases">
        <authorList>
            <consortium name="Pathogen Informatics"/>
        </authorList>
    </citation>
    <scope>NUCLEOTIDE SEQUENCE [LARGE SCALE GENOMIC DNA]</scope>
    <source>
        <strain evidence="5 9">GPSC129</strain>
    </source>
</reference>
<reference evidence="6 8" key="2">
    <citation type="submission" date="2015-03" db="EMBL/GenBank/DDBJ databases">
        <authorList>
            <consortium name="Pathogen Informatics"/>
            <person name="Murphy D."/>
        </authorList>
    </citation>
    <scope>NUCLEOTIDE SEQUENCE [LARGE SCALE GENOMIC DNA]</scope>
    <source>
        <strain evidence="2 6">SMRU1414</strain>
        <strain evidence="1">SMRU51</strain>
        <strain evidence="8">type strain: N</strain>
    </source>
</reference>
<dbReference type="EMBL" id="CFFA01000034">
    <property type="protein sequence ID" value="CEX67972.1"/>
    <property type="molecule type" value="Genomic_DNA"/>
</dbReference>
<dbReference type="PATRIC" id="fig|1313.5272.peg.1010"/>
<protein>
    <submittedName>
        <fullName evidence="4">Uncharacterized protein</fullName>
    </submittedName>
</protein>